<name>A0A1X0R2B0_RHIZD</name>
<evidence type="ECO:0000256" key="1">
    <source>
        <dbReference type="SAM" id="SignalP"/>
    </source>
</evidence>
<keyword evidence="1" id="KW-0732">Signal</keyword>
<feature type="chain" id="PRO_5012213674" evidence="1">
    <location>
        <begin position="21"/>
        <end position="71"/>
    </location>
</feature>
<gene>
    <name evidence="2" type="ORF">BCV72DRAFT_228715</name>
</gene>
<dbReference type="EMBL" id="KV921929">
    <property type="protein sequence ID" value="ORE06152.1"/>
    <property type="molecule type" value="Genomic_DNA"/>
</dbReference>
<feature type="signal peptide" evidence="1">
    <location>
        <begin position="1"/>
        <end position="20"/>
    </location>
</feature>
<protein>
    <submittedName>
        <fullName evidence="2">Uncharacterized protein</fullName>
    </submittedName>
</protein>
<dbReference type="AlphaFoldDB" id="A0A1X0R2B0"/>
<dbReference type="Proteomes" id="UP000242414">
    <property type="component" value="Unassembled WGS sequence"/>
</dbReference>
<dbReference type="VEuPathDB" id="FungiDB:BCV72DRAFT_228715"/>
<reference evidence="2" key="1">
    <citation type="journal article" date="2016" name="Proc. Natl. Acad. Sci. U.S.A.">
        <title>Lipid metabolic changes in an early divergent fungus govern the establishment of a mutualistic symbiosis with endobacteria.</title>
        <authorList>
            <person name="Lastovetsky O.A."/>
            <person name="Gaspar M.L."/>
            <person name="Mondo S.J."/>
            <person name="LaButti K.M."/>
            <person name="Sandor L."/>
            <person name="Grigoriev I.V."/>
            <person name="Henry S.A."/>
            <person name="Pawlowska T.E."/>
        </authorList>
    </citation>
    <scope>NUCLEOTIDE SEQUENCE [LARGE SCALE GENOMIC DNA]</scope>
    <source>
        <strain evidence="2">ATCC 52814</strain>
    </source>
</reference>
<sequence length="71" mass="6610">MQIKLVILTICASLAAIGLAAPPPSVGKPAGASKGAVGSDPFGSLSGTLGGVTGGKKKGGLLGGTLIPGIL</sequence>
<organism evidence="2">
    <name type="scientific">Rhizopus microsporus var. microsporus</name>
    <dbReference type="NCBI Taxonomy" id="86635"/>
    <lineage>
        <taxon>Eukaryota</taxon>
        <taxon>Fungi</taxon>
        <taxon>Fungi incertae sedis</taxon>
        <taxon>Mucoromycota</taxon>
        <taxon>Mucoromycotina</taxon>
        <taxon>Mucoromycetes</taxon>
        <taxon>Mucorales</taxon>
        <taxon>Mucorineae</taxon>
        <taxon>Rhizopodaceae</taxon>
        <taxon>Rhizopus</taxon>
    </lineage>
</organism>
<evidence type="ECO:0000313" key="2">
    <source>
        <dbReference type="EMBL" id="ORE06152.1"/>
    </source>
</evidence>
<proteinExistence type="predicted"/>
<accession>A0A1X0R2B0</accession>